<dbReference type="OMA" id="WIKTITG"/>
<dbReference type="EMBL" id="KB203566">
    <property type="protein sequence ID" value="ESO84258.1"/>
    <property type="molecule type" value="Genomic_DNA"/>
</dbReference>
<dbReference type="PANTHER" id="PTHR47385:SF14">
    <property type="entry name" value="TRANSGELIN"/>
    <property type="match status" value="1"/>
</dbReference>
<dbReference type="SUPFAM" id="SSF47576">
    <property type="entry name" value="Calponin-homology domain, CH-domain"/>
    <property type="match status" value="1"/>
</dbReference>
<dbReference type="PROSITE" id="PS01052">
    <property type="entry name" value="CALPONIN_1"/>
    <property type="match status" value="1"/>
</dbReference>
<dbReference type="HOGENOM" id="CLU_055232_1_1_1"/>
<dbReference type="PROSITE" id="PS51122">
    <property type="entry name" value="CALPONIN_2"/>
    <property type="match status" value="1"/>
</dbReference>
<evidence type="ECO:0000256" key="1">
    <source>
        <dbReference type="ARBA" id="ARBA00009631"/>
    </source>
</evidence>
<comment type="similarity">
    <text evidence="1 2">Belongs to the calponin family.</text>
</comment>
<sequence>MASNRATKSGFAAEAADKISKKYDEGEAQQALEWLKGILSDNGMEGPTNTSGSQDNVYEQLKDGLYLSRLANVLHPGCVNSSKLQTAQKLAFKQMEMINIFLAKAVEFGVPATESFQTVDLFERTNLHQVILCLSSTARKAKAKGMRGYGPKESEANIRNFSEEQLKAGQNVIGLQMGSNKGATQAGQNFGKGRMIMD</sequence>
<dbReference type="GeneID" id="20245590"/>
<dbReference type="InterPro" id="IPR050606">
    <property type="entry name" value="Calponin-like"/>
</dbReference>
<protein>
    <recommendedName>
        <fullName evidence="2">Transgelin</fullName>
    </recommendedName>
</protein>
<dbReference type="InterPro" id="IPR036872">
    <property type="entry name" value="CH_dom_sf"/>
</dbReference>
<dbReference type="KEGG" id="lgi:LOTGIDRAFT_203275"/>
<dbReference type="InterPro" id="IPR000557">
    <property type="entry name" value="Calponin_repeat"/>
</dbReference>
<reference evidence="4 5" key="1">
    <citation type="journal article" date="2013" name="Nature">
        <title>Insights into bilaterian evolution from three spiralian genomes.</title>
        <authorList>
            <person name="Simakov O."/>
            <person name="Marletaz F."/>
            <person name="Cho S.J."/>
            <person name="Edsinger-Gonzales E."/>
            <person name="Havlak P."/>
            <person name="Hellsten U."/>
            <person name="Kuo D.H."/>
            <person name="Larsson T."/>
            <person name="Lv J."/>
            <person name="Arendt D."/>
            <person name="Savage R."/>
            <person name="Osoegawa K."/>
            <person name="de Jong P."/>
            <person name="Grimwood J."/>
            <person name="Chapman J.A."/>
            <person name="Shapiro H."/>
            <person name="Aerts A."/>
            <person name="Otillar R.P."/>
            <person name="Terry A.Y."/>
            <person name="Boore J.L."/>
            <person name="Grigoriev I.V."/>
            <person name="Lindberg D.R."/>
            <person name="Seaver E.C."/>
            <person name="Weisblat D.A."/>
            <person name="Putnam N.H."/>
            <person name="Rokhsar D.S."/>
        </authorList>
    </citation>
    <scope>NUCLEOTIDE SEQUENCE [LARGE SCALE GENOMIC DNA]</scope>
</reference>
<dbReference type="PRINTS" id="PR00890">
    <property type="entry name" value="TRANSGELIN"/>
</dbReference>
<accession>V3Z142</accession>
<name>V3Z142_LOTGI</name>
<dbReference type="InterPro" id="IPR003096">
    <property type="entry name" value="SM22_calponin"/>
</dbReference>
<dbReference type="RefSeq" id="XP_009065376.1">
    <property type="nucleotide sequence ID" value="XM_009067128.1"/>
</dbReference>
<gene>
    <name evidence="4" type="ORF">LOTGIDRAFT_203275</name>
</gene>
<evidence type="ECO:0000313" key="5">
    <source>
        <dbReference type="Proteomes" id="UP000030746"/>
    </source>
</evidence>
<dbReference type="Gene3D" id="1.10.418.10">
    <property type="entry name" value="Calponin-like domain"/>
    <property type="match status" value="1"/>
</dbReference>
<keyword evidence="5" id="KW-1185">Reference proteome</keyword>
<dbReference type="GO" id="GO:0007015">
    <property type="term" value="P:actin filament organization"/>
    <property type="evidence" value="ECO:0007669"/>
    <property type="project" value="TreeGrafter"/>
</dbReference>
<proteinExistence type="inferred from homology"/>
<dbReference type="Pfam" id="PF00402">
    <property type="entry name" value="Calponin"/>
    <property type="match status" value="1"/>
</dbReference>
<feature type="domain" description="Calponin-homology (CH)" evidence="3">
    <location>
        <begin position="25"/>
        <end position="142"/>
    </location>
</feature>
<dbReference type="PRINTS" id="PR00888">
    <property type="entry name" value="SM22CALPONIN"/>
</dbReference>
<dbReference type="GO" id="GO:0015629">
    <property type="term" value="C:actin cytoskeleton"/>
    <property type="evidence" value="ECO:0007669"/>
    <property type="project" value="TreeGrafter"/>
</dbReference>
<evidence type="ECO:0000256" key="2">
    <source>
        <dbReference type="RuleBase" id="RU361224"/>
    </source>
</evidence>
<dbReference type="PANTHER" id="PTHR47385">
    <property type="entry name" value="CALPONIN"/>
    <property type="match status" value="1"/>
</dbReference>
<dbReference type="CTD" id="20245590"/>
<dbReference type="AlphaFoldDB" id="V3Z142"/>
<dbReference type="OrthoDB" id="21595at2759"/>
<dbReference type="InterPro" id="IPR001715">
    <property type="entry name" value="CH_dom"/>
</dbReference>
<dbReference type="PROSITE" id="PS50021">
    <property type="entry name" value="CH"/>
    <property type="match status" value="1"/>
</dbReference>
<evidence type="ECO:0000313" key="4">
    <source>
        <dbReference type="EMBL" id="ESO84258.1"/>
    </source>
</evidence>
<organism evidence="4 5">
    <name type="scientific">Lottia gigantea</name>
    <name type="common">Giant owl limpet</name>
    <dbReference type="NCBI Taxonomy" id="225164"/>
    <lineage>
        <taxon>Eukaryota</taxon>
        <taxon>Metazoa</taxon>
        <taxon>Spiralia</taxon>
        <taxon>Lophotrochozoa</taxon>
        <taxon>Mollusca</taxon>
        <taxon>Gastropoda</taxon>
        <taxon>Patellogastropoda</taxon>
        <taxon>Lottioidea</taxon>
        <taxon>Lottiidae</taxon>
        <taxon>Lottia</taxon>
    </lineage>
</organism>
<dbReference type="STRING" id="225164.V3Z142"/>
<dbReference type="Pfam" id="PF00307">
    <property type="entry name" value="CH"/>
    <property type="match status" value="1"/>
</dbReference>
<dbReference type="SMART" id="SM00033">
    <property type="entry name" value="CH"/>
    <property type="match status" value="1"/>
</dbReference>
<evidence type="ECO:0000259" key="3">
    <source>
        <dbReference type="PROSITE" id="PS50021"/>
    </source>
</evidence>
<dbReference type="GO" id="GO:0051015">
    <property type="term" value="F:actin filament binding"/>
    <property type="evidence" value="ECO:0007669"/>
    <property type="project" value="TreeGrafter"/>
</dbReference>
<dbReference type="Proteomes" id="UP000030746">
    <property type="component" value="Unassembled WGS sequence"/>
</dbReference>